<dbReference type="Proteomes" id="UP001165160">
    <property type="component" value="Unassembled WGS sequence"/>
</dbReference>
<dbReference type="InterPro" id="IPR029056">
    <property type="entry name" value="Ribokinase-like"/>
</dbReference>
<accession>A0A9W7B826</accession>
<evidence type="ECO:0000313" key="8">
    <source>
        <dbReference type="Proteomes" id="UP001165160"/>
    </source>
</evidence>
<proteinExistence type="inferred from homology"/>
<dbReference type="PANTHER" id="PTHR46566:SF2">
    <property type="entry name" value="ATP-DEPENDENT 6-PHOSPHOFRUCTOKINASE ISOZYME 2"/>
    <property type="match status" value="1"/>
</dbReference>
<feature type="domain" description="Carbohydrate kinase PfkB" evidence="6">
    <location>
        <begin position="23"/>
        <end position="296"/>
    </location>
</feature>
<dbReference type="GO" id="GO:0016773">
    <property type="term" value="F:phosphotransferase activity, alcohol group as acceptor"/>
    <property type="evidence" value="ECO:0007669"/>
    <property type="project" value="InterPro"/>
</dbReference>
<keyword evidence="4" id="KW-0418">Kinase</keyword>
<dbReference type="InterPro" id="IPR017583">
    <property type="entry name" value="Tagatose/fructose_Pkinase"/>
</dbReference>
<organism evidence="7 8">
    <name type="scientific">Triparma verrucosa</name>
    <dbReference type="NCBI Taxonomy" id="1606542"/>
    <lineage>
        <taxon>Eukaryota</taxon>
        <taxon>Sar</taxon>
        <taxon>Stramenopiles</taxon>
        <taxon>Ochrophyta</taxon>
        <taxon>Bolidophyceae</taxon>
        <taxon>Parmales</taxon>
        <taxon>Triparmaceae</taxon>
        <taxon>Triparma</taxon>
    </lineage>
</organism>
<evidence type="ECO:0000313" key="7">
    <source>
        <dbReference type="EMBL" id="GMH83791.1"/>
    </source>
</evidence>
<evidence type="ECO:0000256" key="4">
    <source>
        <dbReference type="ARBA" id="ARBA00022777"/>
    </source>
</evidence>
<evidence type="ECO:0000256" key="2">
    <source>
        <dbReference type="ARBA" id="ARBA00022679"/>
    </source>
</evidence>
<keyword evidence="5" id="KW-0067">ATP-binding</keyword>
<comment type="similarity">
    <text evidence="1">Belongs to the carbohydrate kinase PfkB family.</text>
</comment>
<protein>
    <recommendedName>
        <fullName evidence="6">Carbohydrate kinase PfkB domain-containing protein</fullName>
    </recommendedName>
</protein>
<dbReference type="EMBL" id="BRXX01000030">
    <property type="protein sequence ID" value="GMH83791.1"/>
    <property type="molecule type" value="Genomic_DNA"/>
</dbReference>
<evidence type="ECO:0000256" key="3">
    <source>
        <dbReference type="ARBA" id="ARBA00022741"/>
    </source>
</evidence>
<keyword evidence="3" id="KW-0547">Nucleotide-binding</keyword>
<dbReference type="PANTHER" id="PTHR46566">
    <property type="entry name" value="1-PHOSPHOFRUCTOKINASE-RELATED"/>
    <property type="match status" value="1"/>
</dbReference>
<dbReference type="Gene3D" id="3.40.1190.20">
    <property type="match status" value="1"/>
</dbReference>
<dbReference type="GO" id="GO:0005524">
    <property type="term" value="F:ATP binding"/>
    <property type="evidence" value="ECO:0007669"/>
    <property type="project" value="UniProtKB-KW"/>
</dbReference>
<reference evidence="8" key="1">
    <citation type="journal article" date="2023" name="Commun. Biol.">
        <title>Genome analysis of Parmales, the sister group of diatoms, reveals the evolutionary specialization of diatoms from phago-mixotrophs to photoautotrophs.</title>
        <authorList>
            <person name="Ban H."/>
            <person name="Sato S."/>
            <person name="Yoshikawa S."/>
            <person name="Yamada K."/>
            <person name="Nakamura Y."/>
            <person name="Ichinomiya M."/>
            <person name="Sato N."/>
            <person name="Blanc-Mathieu R."/>
            <person name="Endo H."/>
            <person name="Kuwata A."/>
            <person name="Ogata H."/>
        </authorList>
    </citation>
    <scope>NUCLEOTIDE SEQUENCE [LARGE SCALE GENOMIC DNA]</scope>
    <source>
        <strain evidence="8">NIES 3699</strain>
    </source>
</reference>
<dbReference type="Pfam" id="PF00294">
    <property type="entry name" value="PfkB"/>
    <property type="match status" value="1"/>
</dbReference>
<keyword evidence="2" id="KW-0808">Transferase</keyword>
<keyword evidence="8" id="KW-1185">Reference proteome</keyword>
<sequence length="311" mass="32199">MILVLGPNPAIQKTITLPSLLVPDEVHRATSVSLGVGGKGQNVAIALHQLLSSDSNQDEVELHQFGSSDTTGSTLTSLLPPSLQASTTSTSTQVRTCMTLLTSDGKATEIIEPTPPITSDEIKTYLMSLSSSLTSPPSTIICMGSVPPSTPSDFYGSCVLACSPSSTSTIIIDVSSLPLLLGLFSTYLPPVKNIILKCNLSEVTKMCGSPEKAFEISNKLTHVVLTNGGSDATFIERGQLSKSVPIPPVSSLKSAIGAGDCVAAGLAFGIENGMTVEDAFTLGLKLGAASCQVPSSSGYDEAYFNALITPT</sequence>
<dbReference type="AlphaFoldDB" id="A0A9W7B826"/>
<dbReference type="GO" id="GO:0016301">
    <property type="term" value="F:kinase activity"/>
    <property type="evidence" value="ECO:0007669"/>
    <property type="project" value="UniProtKB-KW"/>
</dbReference>
<gene>
    <name evidence="7" type="ORF">TrVE_jg3517</name>
</gene>
<name>A0A9W7B826_9STRA</name>
<dbReference type="PIRSF" id="PIRSF000535">
    <property type="entry name" value="1PFK/6PFK/LacC"/>
    <property type="match status" value="1"/>
</dbReference>
<evidence type="ECO:0000256" key="5">
    <source>
        <dbReference type="ARBA" id="ARBA00022840"/>
    </source>
</evidence>
<evidence type="ECO:0000259" key="6">
    <source>
        <dbReference type="Pfam" id="PF00294"/>
    </source>
</evidence>
<dbReference type="SUPFAM" id="SSF53613">
    <property type="entry name" value="Ribokinase-like"/>
    <property type="match status" value="1"/>
</dbReference>
<dbReference type="GO" id="GO:0005975">
    <property type="term" value="P:carbohydrate metabolic process"/>
    <property type="evidence" value="ECO:0007669"/>
    <property type="project" value="InterPro"/>
</dbReference>
<dbReference type="InterPro" id="IPR011611">
    <property type="entry name" value="PfkB_dom"/>
</dbReference>
<evidence type="ECO:0000256" key="1">
    <source>
        <dbReference type="ARBA" id="ARBA00010688"/>
    </source>
</evidence>
<comment type="caution">
    <text evidence="7">The sequence shown here is derived from an EMBL/GenBank/DDBJ whole genome shotgun (WGS) entry which is preliminary data.</text>
</comment>